<proteinExistence type="predicted"/>
<feature type="region of interest" description="Disordered" evidence="1">
    <location>
        <begin position="222"/>
        <end position="261"/>
    </location>
</feature>
<protein>
    <submittedName>
        <fullName evidence="2">Uncharacterized protein</fullName>
    </submittedName>
</protein>
<feature type="compositionally biased region" description="Polar residues" evidence="1">
    <location>
        <begin position="534"/>
        <end position="546"/>
    </location>
</feature>
<accession>A0A3B1CAZ3</accession>
<organism evidence="2">
    <name type="scientific">hydrothermal vent metagenome</name>
    <dbReference type="NCBI Taxonomy" id="652676"/>
    <lineage>
        <taxon>unclassified sequences</taxon>
        <taxon>metagenomes</taxon>
        <taxon>ecological metagenomes</taxon>
    </lineage>
</organism>
<evidence type="ECO:0000256" key="1">
    <source>
        <dbReference type="SAM" id="MobiDB-lite"/>
    </source>
</evidence>
<gene>
    <name evidence="2" type="ORF">MNBD_NITROSPINAE02-1736</name>
</gene>
<feature type="region of interest" description="Disordered" evidence="1">
    <location>
        <begin position="522"/>
        <end position="602"/>
    </location>
</feature>
<name>A0A3B1CAZ3_9ZZZZ</name>
<reference evidence="2" key="1">
    <citation type="submission" date="2018-06" db="EMBL/GenBank/DDBJ databases">
        <authorList>
            <person name="Zhirakovskaya E."/>
        </authorList>
    </citation>
    <scope>NUCLEOTIDE SEQUENCE</scope>
</reference>
<feature type="compositionally biased region" description="Acidic residues" evidence="1">
    <location>
        <begin position="566"/>
        <end position="602"/>
    </location>
</feature>
<feature type="compositionally biased region" description="Acidic residues" evidence="1">
    <location>
        <begin position="156"/>
        <end position="170"/>
    </location>
</feature>
<feature type="region of interest" description="Disordered" evidence="1">
    <location>
        <begin position="469"/>
        <end position="493"/>
    </location>
</feature>
<feature type="region of interest" description="Disordered" evidence="1">
    <location>
        <begin position="396"/>
        <end position="423"/>
    </location>
</feature>
<feature type="compositionally biased region" description="Acidic residues" evidence="1">
    <location>
        <begin position="549"/>
        <end position="558"/>
    </location>
</feature>
<dbReference type="EMBL" id="UOGE01000090">
    <property type="protein sequence ID" value="VAX23821.1"/>
    <property type="molecule type" value="Genomic_DNA"/>
</dbReference>
<sequence>MKCPYCGFVSFEHLESCRKCSKDLTSHKSRFGIDFLEPVAINTMAFALGATPALSTADTAEDGFGTDDFSFGGLSESEPAQDTGARGLDDDRDIEIATDEDVGAGFSINEGDDIDLAIDDDTPRTAEDGEISLNMKEDTIEEKSSADIGFDLAEEAAEEPTGDISIDIDDDKPGLAPPPIPVEDNAEGLNAGDDIGVDALDGNEISIDFSIDEEDGGLDVATEDSAKEAPLVEGDIEAGADDEDEISLDFGDDDGGVSLDFEDNEEMGIDALVKDSADEALEVAGDVETDAGDEGEISLDFADEEDVDLDALVEDSADEGPMVAGDVETTTGDEGEISLDFADEEDVDLDALVENSADEGPAIAGDIEIDEGTHSITAMTEPPEMTADPLEITNFGIDDIPDLEEPPAIDTLETASPQEDEGEFDMTAGEKELEDGGLFGVDIAEEKGEKAASENDIDDDTLFGVDIIDEEAEESPGQIEKMEFDGQESGIQKDVEISLDEFDNINLDDDDHIDSKVDLGDLTLENEDPGAKINLSTADETSTGSSADDLLDFGDDDIGDSKITIDDDSSPDTIDFENTGDGDEFLGEFDFDIDDDDDNQKR</sequence>
<feature type="region of interest" description="Disordered" evidence="1">
    <location>
        <begin position="59"/>
        <end position="89"/>
    </location>
</feature>
<evidence type="ECO:0000313" key="2">
    <source>
        <dbReference type="EMBL" id="VAX23821.1"/>
    </source>
</evidence>
<feature type="compositionally biased region" description="Acidic residues" evidence="1">
    <location>
        <begin position="234"/>
        <end position="261"/>
    </location>
</feature>
<feature type="region of interest" description="Disordered" evidence="1">
    <location>
        <begin position="156"/>
        <end position="197"/>
    </location>
</feature>
<dbReference type="AlphaFoldDB" id="A0A3B1CAZ3"/>